<feature type="transmembrane region" description="Helical" evidence="8">
    <location>
        <begin position="243"/>
        <end position="263"/>
    </location>
</feature>
<feature type="transmembrane region" description="Helical" evidence="8">
    <location>
        <begin position="284"/>
        <end position="310"/>
    </location>
</feature>
<dbReference type="InterPro" id="IPR020846">
    <property type="entry name" value="MFS_dom"/>
</dbReference>
<dbReference type="OrthoDB" id="7375466at2"/>
<proteinExistence type="inferred from homology"/>
<comment type="similarity">
    <text evidence="2">Belongs to the major facilitator superfamily. EmrB family.</text>
</comment>
<dbReference type="InterPro" id="IPR004638">
    <property type="entry name" value="EmrB-like"/>
</dbReference>
<feature type="transmembrane region" description="Helical" evidence="8">
    <location>
        <begin position="316"/>
        <end position="340"/>
    </location>
</feature>
<dbReference type="EMBL" id="LT629710">
    <property type="protein sequence ID" value="SDO40844.1"/>
    <property type="molecule type" value="Genomic_DNA"/>
</dbReference>
<dbReference type="Proteomes" id="UP000198741">
    <property type="component" value="Chromosome I"/>
</dbReference>
<evidence type="ECO:0000256" key="1">
    <source>
        <dbReference type="ARBA" id="ARBA00004651"/>
    </source>
</evidence>
<feature type="transmembrane region" description="Helical" evidence="8">
    <location>
        <begin position="352"/>
        <end position="373"/>
    </location>
</feature>
<evidence type="ECO:0000313" key="10">
    <source>
        <dbReference type="EMBL" id="SDO40844.1"/>
    </source>
</evidence>
<dbReference type="Pfam" id="PF07690">
    <property type="entry name" value="MFS_1"/>
    <property type="match status" value="1"/>
</dbReference>
<dbReference type="Gene3D" id="1.20.1250.20">
    <property type="entry name" value="MFS general substrate transporter like domains"/>
    <property type="match status" value="1"/>
</dbReference>
<evidence type="ECO:0000259" key="9">
    <source>
        <dbReference type="PROSITE" id="PS50850"/>
    </source>
</evidence>
<dbReference type="GO" id="GO:0022857">
    <property type="term" value="F:transmembrane transporter activity"/>
    <property type="evidence" value="ECO:0007669"/>
    <property type="project" value="InterPro"/>
</dbReference>
<evidence type="ECO:0000256" key="5">
    <source>
        <dbReference type="ARBA" id="ARBA00022692"/>
    </source>
</evidence>
<dbReference type="RefSeq" id="WP_090474727.1">
    <property type="nucleotide sequence ID" value="NZ_LT629710.1"/>
</dbReference>
<dbReference type="PROSITE" id="PS50850">
    <property type="entry name" value="MFS"/>
    <property type="match status" value="1"/>
</dbReference>
<feature type="transmembrane region" description="Helical" evidence="8">
    <location>
        <begin position="521"/>
        <end position="538"/>
    </location>
</feature>
<dbReference type="GO" id="GO:0005886">
    <property type="term" value="C:plasma membrane"/>
    <property type="evidence" value="ECO:0007669"/>
    <property type="project" value="UniProtKB-SubCell"/>
</dbReference>
<dbReference type="PRINTS" id="PR01036">
    <property type="entry name" value="TCRTETB"/>
</dbReference>
<evidence type="ECO:0000256" key="7">
    <source>
        <dbReference type="ARBA" id="ARBA00023136"/>
    </source>
</evidence>
<comment type="subcellular location">
    <subcellularLocation>
        <location evidence="1">Cell membrane</location>
        <topology evidence="1">Multi-pass membrane protein</topology>
    </subcellularLocation>
</comment>
<keyword evidence="3" id="KW-0813">Transport</keyword>
<keyword evidence="6 8" id="KW-1133">Transmembrane helix</keyword>
<evidence type="ECO:0000256" key="2">
    <source>
        <dbReference type="ARBA" id="ARBA00008537"/>
    </source>
</evidence>
<keyword evidence="4" id="KW-1003">Cell membrane</keyword>
<feature type="domain" description="Major facilitator superfamily (MFS) profile" evidence="9">
    <location>
        <begin position="26"/>
        <end position="543"/>
    </location>
</feature>
<dbReference type="PANTHER" id="PTHR42718">
    <property type="entry name" value="MAJOR FACILITATOR SUPERFAMILY MULTIDRUG TRANSPORTER MFSC"/>
    <property type="match status" value="1"/>
</dbReference>
<evidence type="ECO:0000256" key="8">
    <source>
        <dbReference type="SAM" id="Phobius"/>
    </source>
</evidence>
<sequence length="551" mass="57036">MSEPSVLTTATGVPIRGHRPVRPGLIIAVFCLGLFMTLLDITIVNIAIPDIVTELRASLDTVLWIGSAYSLVYAVLLITAGRVGDILGPRTMFLAGIALFTVASFASGLSSDSAQLIAFRALQGLGAALLAPQGLPIITSTLPAARRGPAFAATGIMSGLGVLLGPTLGGFIVTHFGWRWIFFINIPVGAATLVLAFAFMPDIRPGLRHRLDIAGVGLLTLALLGMVFGLIEGQRYGWGTISGPISIPLVIAVGAVFLGLFVWRQIRRQKLEPLLPFSIFRDRTFTIMTLVLLAMGFAMVGVFLPMTIFYQSVLGLSAVAAGVVIGTQSLAMMITSGIVGGAGGSGRLNLKWVLFTGLVLFALGVSYVLLVAAPDVSRWAFVPGLVVSGLGLGCVWTPLFGLATRDLDPARSGVAAGVLDTLQEFGSVLATAVLGAVLAGRLSVDWHNRAVIAAAALPEPSRSQFLTGIGQAAGGGLQVGAGQAAQLTLPSDVAAATADQIRTVAAETFGAGFTDAMRPTMLIPVAVILAAAGAVLFVRDRSTTVGKSPGD</sequence>
<dbReference type="STRING" id="1090615.SAMN04515671_0846"/>
<feature type="transmembrane region" description="Helical" evidence="8">
    <location>
        <begin position="180"/>
        <end position="199"/>
    </location>
</feature>
<accession>A0A1H0JB25</accession>
<gene>
    <name evidence="10" type="ORF">SAMN04515671_0846</name>
</gene>
<keyword evidence="11" id="KW-1185">Reference proteome</keyword>
<keyword evidence="5 8" id="KW-0812">Transmembrane</keyword>
<feature type="transmembrane region" description="Helical" evidence="8">
    <location>
        <begin position="211"/>
        <end position="231"/>
    </location>
</feature>
<dbReference type="CDD" id="cd17321">
    <property type="entry name" value="MFS_MMR_MDR_like"/>
    <property type="match status" value="1"/>
</dbReference>
<feature type="transmembrane region" description="Helical" evidence="8">
    <location>
        <begin position="379"/>
        <end position="402"/>
    </location>
</feature>
<feature type="transmembrane region" description="Helical" evidence="8">
    <location>
        <begin position="25"/>
        <end position="49"/>
    </location>
</feature>
<feature type="transmembrane region" description="Helical" evidence="8">
    <location>
        <begin position="61"/>
        <end position="80"/>
    </location>
</feature>
<feature type="transmembrane region" description="Helical" evidence="8">
    <location>
        <begin position="150"/>
        <end position="174"/>
    </location>
</feature>
<dbReference type="Gene3D" id="1.20.1720.10">
    <property type="entry name" value="Multidrug resistance protein D"/>
    <property type="match status" value="1"/>
</dbReference>
<evidence type="ECO:0000313" key="11">
    <source>
        <dbReference type="Proteomes" id="UP000198741"/>
    </source>
</evidence>
<dbReference type="NCBIfam" id="TIGR00711">
    <property type="entry name" value="efflux_EmrB"/>
    <property type="match status" value="1"/>
</dbReference>
<evidence type="ECO:0000256" key="6">
    <source>
        <dbReference type="ARBA" id="ARBA00022989"/>
    </source>
</evidence>
<organism evidence="10 11">
    <name type="scientific">Nakamurella panacisegetis</name>
    <dbReference type="NCBI Taxonomy" id="1090615"/>
    <lineage>
        <taxon>Bacteria</taxon>
        <taxon>Bacillati</taxon>
        <taxon>Actinomycetota</taxon>
        <taxon>Actinomycetes</taxon>
        <taxon>Nakamurellales</taxon>
        <taxon>Nakamurellaceae</taxon>
        <taxon>Nakamurella</taxon>
    </lineage>
</organism>
<feature type="transmembrane region" description="Helical" evidence="8">
    <location>
        <begin position="92"/>
        <end position="111"/>
    </location>
</feature>
<dbReference type="PANTHER" id="PTHR42718:SF9">
    <property type="entry name" value="MAJOR FACILITATOR SUPERFAMILY MULTIDRUG TRANSPORTER MFSC"/>
    <property type="match status" value="1"/>
</dbReference>
<reference evidence="10 11" key="1">
    <citation type="submission" date="2016-10" db="EMBL/GenBank/DDBJ databases">
        <authorList>
            <person name="de Groot N.N."/>
        </authorList>
    </citation>
    <scope>NUCLEOTIDE SEQUENCE [LARGE SCALE GENOMIC DNA]</scope>
    <source>
        <strain evidence="11">P4-7,KCTC 19426,CECT 7604</strain>
    </source>
</reference>
<keyword evidence="7 8" id="KW-0472">Membrane</keyword>
<dbReference type="AlphaFoldDB" id="A0A1H0JB25"/>
<feature type="transmembrane region" description="Helical" evidence="8">
    <location>
        <begin position="117"/>
        <end position="138"/>
    </location>
</feature>
<dbReference type="InterPro" id="IPR036259">
    <property type="entry name" value="MFS_trans_sf"/>
</dbReference>
<protein>
    <submittedName>
        <fullName evidence="10">Drug resistance transporter, EmrB/QacA subfamily</fullName>
    </submittedName>
</protein>
<evidence type="ECO:0000256" key="4">
    <source>
        <dbReference type="ARBA" id="ARBA00022475"/>
    </source>
</evidence>
<dbReference type="SUPFAM" id="SSF103473">
    <property type="entry name" value="MFS general substrate transporter"/>
    <property type="match status" value="1"/>
</dbReference>
<name>A0A1H0JB25_9ACTN</name>
<evidence type="ECO:0000256" key="3">
    <source>
        <dbReference type="ARBA" id="ARBA00022448"/>
    </source>
</evidence>
<dbReference type="InterPro" id="IPR011701">
    <property type="entry name" value="MFS"/>
</dbReference>